<keyword evidence="1" id="KW-0812">Transmembrane</keyword>
<evidence type="ECO:0000256" key="2">
    <source>
        <dbReference type="SAM" id="SignalP"/>
    </source>
</evidence>
<dbReference type="InterPro" id="IPR019283">
    <property type="entry name" value="DUF2330"/>
</dbReference>
<accession>A0ABY8QW14</accession>
<feature type="transmembrane region" description="Helical" evidence="1">
    <location>
        <begin position="327"/>
        <end position="349"/>
    </location>
</feature>
<dbReference type="PROSITE" id="PS51257">
    <property type="entry name" value="PROKAR_LIPOPROTEIN"/>
    <property type="match status" value="1"/>
</dbReference>
<keyword evidence="1" id="KW-0472">Membrane</keyword>
<keyword evidence="4" id="KW-1185">Reference proteome</keyword>
<keyword evidence="2" id="KW-0732">Signal</keyword>
<evidence type="ECO:0000313" key="3">
    <source>
        <dbReference type="EMBL" id="WGW13215.1"/>
    </source>
</evidence>
<keyword evidence="1" id="KW-1133">Transmembrane helix</keyword>
<dbReference type="Proteomes" id="UP001209083">
    <property type="component" value="Chromosome"/>
</dbReference>
<evidence type="ECO:0000256" key="1">
    <source>
        <dbReference type="SAM" id="Phobius"/>
    </source>
</evidence>
<organism evidence="3 4">
    <name type="scientific">Saxibacter everestensis</name>
    <dbReference type="NCBI Taxonomy" id="2909229"/>
    <lineage>
        <taxon>Bacteria</taxon>
        <taxon>Bacillati</taxon>
        <taxon>Actinomycetota</taxon>
        <taxon>Actinomycetes</taxon>
        <taxon>Micrococcales</taxon>
        <taxon>Brevibacteriaceae</taxon>
        <taxon>Saxibacter</taxon>
    </lineage>
</organism>
<feature type="signal peptide" evidence="2">
    <location>
        <begin position="1"/>
        <end position="28"/>
    </location>
</feature>
<name>A0ABY8QW14_9MICO</name>
<reference evidence="3 4" key="1">
    <citation type="submission" date="2023-05" db="EMBL/GenBank/DDBJ databases">
        <title>Lithophilousrod everest ZFBP1038 complete genpme.</title>
        <authorList>
            <person name="Tian M."/>
        </authorList>
    </citation>
    <scope>NUCLEOTIDE SEQUENCE [LARGE SCALE GENOMIC DNA]</scope>
    <source>
        <strain evidence="3 4">ZFBP1038</strain>
    </source>
</reference>
<gene>
    <name evidence="3" type="ORF">LWF01_05460</name>
</gene>
<dbReference type="Pfam" id="PF10092">
    <property type="entry name" value="DUF2330"/>
    <property type="match status" value="1"/>
</dbReference>
<evidence type="ECO:0000313" key="4">
    <source>
        <dbReference type="Proteomes" id="UP001209083"/>
    </source>
</evidence>
<proteinExistence type="predicted"/>
<protein>
    <submittedName>
        <fullName evidence="3">DUF2330 domain-containing protein</fullName>
    </submittedName>
</protein>
<dbReference type="EMBL" id="CP090958">
    <property type="protein sequence ID" value="WGW13215.1"/>
    <property type="molecule type" value="Genomic_DNA"/>
</dbReference>
<dbReference type="RefSeq" id="WP_349640030.1">
    <property type="nucleotide sequence ID" value="NZ_CP090958.1"/>
</dbReference>
<sequence length="355" mass="38064">MTPRRFPRSLLIACVMLGILSSGSIAPAAACACGVAIPPAQTKIAVDAERAILHYDGTQETIMMRLTMASDGAETALVVPTPQPATVTAGSKDAFDELDAMAEPKVVGRKKWWPEAGDGVGSAPMESAPKVLDTVRLGPLQATTLAADDAAGLRRWLQDNRYPLDPAVAEGLDEYVADGWAFVAMKISADAALDGEIDPVVLTFSSDQLVYPMRLSKAAKVDQRVRNYVIAEHRVDREDAEMGTGVYGEPTVAWAGTVDAGSVHDAQLKKLVGETAFVTVIDTAYNDPAEQITDDYRYVQAPRDEPYQVVNYVDEPVKILGVYAGPFLTGLGVLLVITIVVVIAARLLGRRHRAT</sequence>
<feature type="chain" id="PRO_5047155882" evidence="2">
    <location>
        <begin position="29"/>
        <end position="355"/>
    </location>
</feature>